<gene>
    <name evidence="2" type="ORF">LTRI10_LOCUS52894</name>
</gene>
<proteinExistence type="predicted"/>
<feature type="region of interest" description="Disordered" evidence="1">
    <location>
        <begin position="1"/>
        <end position="30"/>
    </location>
</feature>
<sequence>MCELGTKQGHKCGEGAGIEDRGLEAEDYDRDHKPQRVAEVCGLEAIDNECELGGLGRELRREGALEKQRVSTVKSWSTFILPARKIVATTRGSRPRIHPAIFPVPKASTTTF</sequence>
<reference evidence="2 3" key="1">
    <citation type="submission" date="2024-04" db="EMBL/GenBank/DDBJ databases">
        <authorList>
            <person name="Fracassetti M."/>
        </authorList>
    </citation>
    <scope>NUCLEOTIDE SEQUENCE [LARGE SCALE GENOMIC DNA]</scope>
</reference>
<dbReference type="AlphaFoldDB" id="A0AAV2GSC6"/>
<feature type="compositionally biased region" description="Basic and acidic residues" evidence="1">
    <location>
        <begin position="18"/>
        <end position="30"/>
    </location>
</feature>
<evidence type="ECO:0000313" key="3">
    <source>
        <dbReference type="Proteomes" id="UP001497516"/>
    </source>
</evidence>
<dbReference type="EMBL" id="OZ034822">
    <property type="protein sequence ID" value="CAL1413681.1"/>
    <property type="molecule type" value="Genomic_DNA"/>
</dbReference>
<accession>A0AAV2GSC6</accession>
<protein>
    <submittedName>
        <fullName evidence="2">Uncharacterized protein</fullName>
    </submittedName>
</protein>
<keyword evidence="3" id="KW-1185">Reference proteome</keyword>
<dbReference type="Proteomes" id="UP001497516">
    <property type="component" value="Chromosome 9"/>
</dbReference>
<evidence type="ECO:0000313" key="2">
    <source>
        <dbReference type="EMBL" id="CAL1413681.1"/>
    </source>
</evidence>
<evidence type="ECO:0000256" key="1">
    <source>
        <dbReference type="SAM" id="MobiDB-lite"/>
    </source>
</evidence>
<organism evidence="2 3">
    <name type="scientific">Linum trigynum</name>
    <dbReference type="NCBI Taxonomy" id="586398"/>
    <lineage>
        <taxon>Eukaryota</taxon>
        <taxon>Viridiplantae</taxon>
        <taxon>Streptophyta</taxon>
        <taxon>Embryophyta</taxon>
        <taxon>Tracheophyta</taxon>
        <taxon>Spermatophyta</taxon>
        <taxon>Magnoliopsida</taxon>
        <taxon>eudicotyledons</taxon>
        <taxon>Gunneridae</taxon>
        <taxon>Pentapetalae</taxon>
        <taxon>rosids</taxon>
        <taxon>fabids</taxon>
        <taxon>Malpighiales</taxon>
        <taxon>Linaceae</taxon>
        <taxon>Linum</taxon>
    </lineage>
</organism>
<name>A0AAV2GSC6_9ROSI</name>